<keyword evidence="3" id="KW-0813">Transport</keyword>
<accession>A0A3S3TT68</accession>
<sequence length="381" mass="40883">MAQILRLAPLALAVASGTARAAPENLTEPETATSATLPAPSKDWFFVRGYFETGGTSIVDSATSKMLGMVNTSGWSDLAFDPMGKVYYVAETLWSKGNRGTRQDMVSVYDAKTLLLQTEIPIPGRLIIGAQLNNFAVSADGKTGYVYNLTPAASVNVVDLVKRKFVKNVELPGCAGMMPIAEGLVSVCSDGSLATVNLTGAKAEITRSAPFFVPTVDPVFDSFSYSAVKKQAVFISYTGLIYTAKIGAKPEVAAPFSIQAAAGLRAGDTKPLDVNWLPGGWQVSAWHRASNHLYVLMHMGEYWSQKELGSEIWDVDLTAKKVVRRFPLEDKAGNLEVTQGDKPKLFVNSGRDGVVIDLATWKAGPKIKRISGGIISTIEAP</sequence>
<comment type="similarity">
    <text evidence="2">Belongs to the aromatic amine dehydrogenase heavy chain family.</text>
</comment>
<evidence type="ECO:0000256" key="9">
    <source>
        <dbReference type="SAM" id="SignalP"/>
    </source>
</evidence>
<evidence type="ECO:0000256" key="1">
    <source>
        <dbReference type="ARBA" id="ARBA00004418"/>
    </source>
</evidence>
<dbReference type="Proteomes" id="UP000282837">
    <property type="component" value="Unassembled WGS sequence"/>
</dbReference>
<organism evidence="10 11">
    <name type="scientific">Novosphingobium umbonatum</name>
    <dbReference type="NCBI Taxonomy" id="1908524"/>
    <lineage>
        <taxon>Bacteria</taxon>
        <taxon>Pseudomonadati</taxon>
        <taxon>Pseudomonadota</taxon>
        <taxon>Alphaproteobacteria</taxon>
        <taxon>Sphingomonadales</taxon>
        <taxon>Sphingomonadaceae</taxon>
        <taxon>Novosphingobium</taxon>
    </lineage>
</organism>
<evidence type="ECO:0000256" key="2">
    <source>
        <dbReference type="ARBA" id="ARBA00010548"/>
    </source>
</evidence>
<evidence type="ECO:0000256" key="6">
    <source>
        <dbReference type="ARBA" id="ARBA00022982"/>
    </source>
</evidence>
<proteinExistence type="inferred from homology"/>
<dbReference type="InterPro" id="IPR009451">
    <property type="entry name" value="Metamine_DH_Hvc"/>
</dbReference>
<name>A0A3S3TT68_9SPHN</name>
<feature type="disulfide bond" evidence="8">
    <location>
        <begin position="174"/>
        <end position="188"/>
    </location>
</feature>
<keyword evidence="5" id="KW-0574">Periplasm</keyword>
<dbReference type="InterPro" id="IPR011044">
    <property type="entry name" value="Quino_amine_DH_bsu"/>
</dbReference>
<gene>
    <name evidence="10" type="ORF">EOE18_00820</name>
</gene>
<comment type="caution">
    <text evidence="10">The sequence shown here is derived from an EMBL/GenBank/DDBJ whole genome shotgun (WGS) entry which is preliminary data.</text>
</comment>
<dbReference type="PANTHER" id="PTHR47197:SF3">
    <property type="entry name" value="DIHYDRO-HEME D1 DEHYDROGENASE"/>
    <property type="match status" value="1"/>
</dbReference>
<reference evidence="10 11" key="1">
    <citation type="submission" date="2019-01" db="EMBL/GenBank/DDBJ databases">
        <authorList>
            <person name="Chen W.-M."/>
        </authorList>
    </citation>
    <scope>NUCLEOTIDE SEQUENCE [LARGE SCALE GENOMIC DNA]</scope>
    <source>
        <strain evidence="10 11">FSY-9</strain>
    </source>
</reference>
<evidence type="ECO:0000256" key="4">
    <source>
        <dbReference type="ARBA" id="ARBA00022729"/>
    </source>
</evidence>
<keyword evidence="7" id="KW-0560">Oxidoreductase</keyword>
<keyword evidence="11" id="KW-1185">Reference proteome</keyword>
<evidence type="ECO:0000313" key="10">
    <source>
        <dbReference type="EMBL" id="RVU07955.1"/>
    </source>
</evidence>
<dbReference type="PANTHER" id="PTHR47197">
    <property type="entry name" value="PROTEIN NIRF"/>
    <property type="match status" value="1"/>
</dbReference>
<comment type="subcellular location">
    <subcellularLocation>
        <location evidence="1">Periplasm</location>
    </subcellularLocation>
</comment>
<dbReference type="GO" id="GO:0042597">
    <property type="term" value="C:periplasmic space"/>
    <property type="evidence" value="ECO:0007669"/>
    <property type="project" value="UniProtKB-SubCell"/>
</dbReference>
<dbReference type="SUPFAM" id="SSF50969">
    <property type="entry name" value="YVTN repeat-like/Quinoprotein amine dehydrogenase"/>
    <property type="match status" value="1"/>
</dbReference>
<feature type="signal peptide" evidence="9">
    <location>
        <begin position="1"/>
        <end position="21"/>
    </location>
</feature>
<keyword evidence="8" id="KW-1015">Disulfide bond</keyword>
<dbReference type="AlphaFoldDB" id="A0A3S3TT68"/>
<evidence type="ECO:0000313" key="11">
    <source>
        <dbReference type="Proteomes" id="UP000282837"/>
    </source>
</evidence>
<keyword evidence="6" id="KW-0249">Electron transport</keyword>
<protein>
    <submittedName>
        <fullName evidence="10">Methylamine dehydrogenase</fullName>
    </submittedName>
</protein>
<evidence type="ECO:0000256" key="8">
    <source>
        <dbReference type="PIRSR" id="PIRSR609451-50"/>
    </source>
</evidence>
<dbReference type="GO" id="GO:0030058">
    <property type="term" value="F:aliphatic amine dehydrogenase activity"/>
    <property type="evidence" value="ECO:0007669"/>
    <property type="project" value="InterPro"/>
</dbReference>
<evidence type="ECO:0000256" key="5">
    <source>
        <dbReference type="ARBA" id="ARBA00022764"/>
    </source>
</evidence>
<dbReference type="Gene3D" id="2.130.10.10">
    <property type="entry name" value="YVTN repeat-like/Quinoprotein amine dehydrogenase"/>
    <property type="match status" value="1"/>
</dbReference>
<keyword evidence="4 9" id="KW-0732">Signal</keyword>
<dbReference type="OrthoDB" id="7209000at2"/>
<dbReference type="InterPro" id="IPR051200">
    <property type="entry name" value="Host-pathogen_enzymatic-act"/>
</dbReference>
<feature type="chain" id="PRO_5018575275" evidence="9">
    <location>
        <begin position="22"/>
        <end position="381"/>
    </location>
</feature>
<dbReference type="InterPro" id="IPR015943">
    <property type="entry name" value="WD40/YVTN_repeat-like_dom_sf"/>
</dbReference>
<dbReference type="EMBL" id="SACO01000001">
    <property type="protein sequence ID" value="RVU07955.1"/>
    <property type="molecule type" value="Genomic_DNA"/>
</dbReference>
<dbReference type="Pfam" id="PF06433">
    <property type="entry name" value="Me-amine-dh_H"/>
    <property type="match status" value="1"/>
</dbReference>
<evidence type="ECO:0000256" key="7">
    <source>
        <dbReference type="ARBA" id="ARBA00023002"/>
    </source>
</evidence>
<evidence type="ECO:0000256" key="3">
    <source>
        <dbReference type="ARBA" id="ARBA00022448"/>
    </source>
</evidence>